<sequence length="77" mass="8806">MRRLQKTRDRWRVLEQVLEEAPELSMVRYLDEKIQWYMAVESAADEGDSAVASAHAMGDQLVQDTTEGVGNMEQDGY</sequence>
<evidence type="ECO:0000313" key="1">
    <source>
        <dbReference type="EMBL" id="KAI8530641.1"/>
    </source>
</evidence>
<evidence type="ECO:0000313" key="2">
    <source>
        <dbReference type="Proteomes" id="UP001062846"/>
    </source>
</evidence>
<reference evidence="1" key="1">
    <citation type="submission" date="2022-02" db="EMBL/GenBank/DDBJ databases">
        <title>Plant Genome Project.</title>
        <authorList>
            <person name="Zhang R.-G."/>
        </authorList>
    </citation>
    <scope>NUCLEOTIDE SEQUENCE</scope>
    <source>
        <strain evidence="1">AT1</strain>
    </source>
</reference>
<accession>A0ACC0LQ27</accession>
<keyword evidence="2" id="KW-1185">Reference proteome</keyword>
<dbReference type="Proteomes" id="UP001062846">
    <property type="component" value="Chromosome 11"/>
</dbReference>
<organism evidence="1 2">
    <name type="scientific">Rhododendron molle</name>
    <name type="common">Chinese azalea</name>
    <name type="synonym">Azalea mollis</name>
    <dbReference type="NCBI Taxonomy" id="49168"/>
    <lineage>
        <taxon>Eukaryota</taxon>
        <taxon>Viridiplantae</taxon>
        <taxon>Streptophyta</taxon>
        <taxon>Embryophyta</taxon>
        <taxon>Tracheophyta</taxon>
        <taxon>Spermatophyta</taxon>
        <taxon>Magnoliopsida</taxon>
        <taxon>eudicotyledons</taxon>
        <taxon>Gunneridae</taxon>
        <taxon>Pentapetalae</taxon>
        <taxon>asterids</taxon>
        <taxon>Ericales</taxon>
        <taxon>Ericaceae</taxon>
        <taxon>Ericoideae</taxon>
        <taxon>Rhodoreae</taxon>
        <taxon>Rhododendron</taxon>
    </lineage>
</organism>
<name>A0ACC0LQ27_RHOML</name>
<gene>
    <name evidence="1" type="ORF">RHMOL_Rhmol11G0075400</name>
</gene>
<comment type="caution">
    <text evidence="1">The sequence shown here is derived from an EMBL/GenBank/DDBJ whole genome shotgun (WGS) entry which is preliminary data.</text>
</comment>
<protein>
    <submittedName>
        <fullName evidence="1">Uncharacterized protein</fullName>
    </submittedName>
</protein>
<proteinExistence type="predicted"/>
<dbReference type="EMBL" id="CM046398">
    <property type="protein sequence ID" value="KAI8530641.1"/>
    <property type="molecule type" value="Genomic_DNA"/>
</dbReference>